<gene>
    <name evidence="4" type="primary">MED11</name>
    <name evidence="5" type="ORF">AO440_003404</name>
</gene>
<dbReference type="GO" id="GO:0003712">
    <property type="term" value="F:transcription coregulator activity"/>
    <property type="evidence" value="ECO:0007669"/>
    <property type="project" value="InterPro"/>
</dbReference>
<sequence>MSKSTLEQPEYVKERLESLAEVDRQLCSMLQEASQVAFTYGEVLRGNAMMKPQFQEHVSAFYSTLDNASGKLKKEIELLDENVGNRLLPINVNKKALGQDDDKLKEQMETLKEFLKTDNEETSTS</sequence>
<dbReference type="VEuPathDB" id="FungiDB:GWK60_K03399"/>
<dbReference type="PhylomeDB" id="A0A0W0DCS8"/>
<dbReference type="Pfam" id="PF10280">
    <property type="entry name" value="Med11"/>
    <property type="match status" value="1"/>
</dbReference>
<dbReference type="GO" id="GO:0016592">
    <property type="term" value="C:mediator complex"/>
    <property type="evidence" value="ECO:0007669"/>
    <property type="project" value="InterPro"/>
</dbReference>
<dbReference type="AlphaFoldDB" id="A0A0W0DCS8"/>
<evidence type="ECO:0000313" key="6">
    <source>
        <dbReference type="Proteomes" id="UP000054886"/>
    </source>
</evidence>
<comment type="similarity">
    <text evidence="2 4">Belongs to the Mediator complex subunit 11 family.</text>
</comment>
<dbReference type="EMBL" id="LLZZ01000172">
    <property type="protein sequence ID" value="KTA96566.1"/>
    <property type="molecule type" value="Genomic_DNA"/>
</dbReference>
<dbReference type="OrthoDB" id="5418434at2759"/>
<evidence type="ECO:0000256" key="1">
    <source>
        <dbReference type="ARBA" id="ARBA00004123"/>
    </source>
</evidence>
<dbReference type="VEuPathDB" id="FungiDB:CAGL0K03531g"/>
<evidence type="ECO:0000256" key="2">
    <source>
        <dbReference type="ARBA" id="ARBA00008186"/>
    </source>
</evidence>
<keyword evidence="4" id="KW-0010">Activator</keyword>
<comment type="function">
    <text evidence="4">Component of the Mediator complex, a coactivator involved in the regulated transcription of nearly all RNA polymerase II-dependent genes. Mediator functions as a bridge to convey information from gene-specific regulatory proteins to the basal RNA polymerase II transcription machinery. Mediator is recruited to promoters by direct interactions with regulatory proteins and serves as a scaffold for the assembly of a functional pre-initiation complex with RNA polymerase II and the general transcription factors.</text>
</comment>
<dbReference type="VEuPathDB" id="FungiDB:B1J91_K03531g"/>
<organism evidence="5 6">
    <name type="scientific">Candida glabrata</name>
    <name type="common">Yeast</name>
    <name type="synonym">Torulopsis glabrata</name>
    <dbReference type="NCBI Taxonomy" id="5478"/>
    <lineage>
        <taxon>Eukaryota</taxon>
        <taxon>Fungi</taxon>
        <taxon>Dikarya</taxon>
        <taxon>Ascomycota</taxon>
        <taxon>Saccharomycotina</taxon>
        <taxon>Saccharomycetes</taxon>
        <taxon>Saccharomycetales</taxon>
        <taxon>Saccharomycetaceae</taxon>
        <taxon>Nakaseomyces</taxon>
    </lineage>
</organism>
<dbReference type="InterPro" id="IPR019404">
    <property type="entry name" value="Mediator_Med11"/>
</dbReference>
<dbReference type="SMR" id="A0A0W0DCS8"/>
<proteinExistence type="inferred from homology"/>
<comment type="subunit">
    <text evidence="4">Component of the Mediator complex.</text>
</comment>
<dbReference type="Proteomes" id="UP000054886">
    <property type="component" value="Unassembled WGS sequence"/>
</dbReference>
<comment type="subcellular location">
    <subcellularLocation>
        <location evidence="1 4">Nucleus</location>
    </subcellularLocation>
</comment>
<dbReference type="Gene3D" id="1.10.287.3490">
    <property type="match status" value="1"/>
</dbReference>
<accession>A0A0W0DCS8</accession>
<keyword evidence="4" id="KW-0804">Transcription</keyword>
<dbReference type="OMA" id="IMDDNIG"/>
<keyword evidence="3 4" id="KW-0539">Nucleus</keyword>
<evidence type="ECO:0000256" key="3">
    <source>
        <dbReference type="ARBA" id="ARBA00023242"/>
    </source>
</evidence>
<reference evidence="5 6" key="1">
    <citation type="submission" date="2015-10" db="EMBL/GenBank/DDBJ databases">
        <title>Draft genomes sequences of Candida glabrata isolates 1A, 1B, 2A, 2B, 3A and 3B.</title>
        <authorList>
            <person name="Haavelsrud O.E."/>
            <person name="Gaustad P."/>
        </authorList>
    </citation>
    <scope>NUCLEOTIDE SEQUENCE [LARGE SCALE GENOMIC DNA]</scope>
    <source>
        <strain evidence="5">910700640</strain>
    </source>
</reference>
<dbReference type="VEuPathDB" id="FungiDB:GVI51_K03377"/>
<evidence type="ECO:0000313" key="5">
    <source>
        <dbReference type="EMBL" id="KTA96566.1"/>
    </source>
</evidence>
<name>A0A0W0DCS8_CANGB</name>
<evidence type="ECO:0000256" key="4">
    <source>
        <dbReference type="RuleBase" id="RU364147"/>
    </source>
</evidence>
<keyword evidence="4" id="KW-0805">Transcription regulation</keyword>
<comment type="caution">
    <text evidence="5">The sequence shown here is derived from an EMBL/GenBank/DDBJ whole genome shotgun (WGS) entry which is preliminary data.</text>
</comment>
<dbReference type="VEuPathDB" id="FungiDB:GW608_K03377"/>
<protein>
    <recommendedName>
        <fullName evidence="4">Mediator of RNA polymerase II transcription subunit 11</fullName>
    </recommendedName>
    <alternativeName>
        <fullName evidence="4">Mediator complex subunit 11</fullName>
    </alternativeName>
</protein>
<dbReference type="GO" id="GO:0006357">
    <property type="term" value="P:regulation of transcription by RNA polymerase II"/>
    <property type="evidence" value="ECO:0007669"/>
    <property type="project" value="InterPro"/>
</dbReference>